<gene>
    <name evidence="1" type="ORF">Y919_02765</name>
</gene>
<evidence type="ECO:0000313" key="1">
    <source>
        <dbReference type="EMBL" id="KGG81093.1"/>
    </source>
</evidence>
<dbReference type="Proteomes" id="UP000029622">
    <property type="component" value="Unassembled WGS sequence"/>
</dbReference>
<comment type="caution">
    <text evidence="1">The sequence shown here is derived from an EMBL/GenBank/DDBJ whole genome shotgun (WGS) entry which is preliminary data.</text>
</comment>
<reference evidence="1 2" key="1">
    <citation type="submission" date="2013-12" db="EMBL/GenBank/DDBJ databases">
        <title>Draft genome sequence of Caloranaerobacter sp. H53214.</title>
        <authorList>
            <person name="Jiang L.J."/>
            <person name="Shao Z.Z."/>
            <person name="Long M.N."/>
        </authorList>
    </citation>
    <scope>NUCLEOTIDE SEQUENCE [LARGE SCALE GENOMIC DNA]</scope>
    <source>
        <strain evidence="1 2">H53214</strain>
    </source>
</reference>
<evidence type="ECO:0000313" key="2">
    <source>
        <dbReference type="Proteomes" id="UP000029622"/>
    </source>
</evidence>
<dbReference type="RefSeq" id="WP_035162159.1">
    <property type="nucleotide sequence ID" value="NZ_AZTB01000007.1"/>
</dbReference>
<protein>
    <submittedName>
        <fullName evidence="1">Uncharacterized protein</fullName>
    </submittedName>
</protein>
<dbReference type="STRING" id="1156417.Y919_02765"/>
<organism evidence="1 2">
    <name type="scientific">Caloranaerobacter azorensis H53214</name>
    <dbReference type="NCBI Taxonomy" id="1156417"/>
    <lineage>
        <taxon>Bacteria</taxon>
        <taxon>Bacillati</taxon>
        <taxon>Bacillota</taxon>
        <taxon>Tissierellia</taxon>
        <taxon>Tissierellales</taxon>
        <taxon>Thermohalobacteraceae</taxon>
        <taxon>Caloranaerobacter</taxon>
    </lineage>
</organism>
<name>A0A096BK29_9FIRM</name>
<dbReference type="EMBL" id="AZTB01000007">
    <property type="protein sequence ID" value="KGG81093.1"/>
    <property type="molecule type" value="Genomic_DNA"/>
</dbReference>
<proteinExistence type="predicted"/>
<sequence>MLVISRNICNVIEGKVPISHNPRFKDVWNNYATKFNALAEKLENAGIDIKELRDVIEATKKIEHLGYFEAYKLGYYDAKHE</sequence>
<accession>A0A096BK29</accession>
<dbReference type="AlphaFoldDB" id="A0A096BK29"/>